<dbReference type="Proteomes" id="UP000053989">
    <property type="component" value="Unassembled WGS sequence"/>
</dbReference>
<evidence type="ECO:0000313" key="1">
    <source>
        <dbReference type="EMBL" id="KIM55979.1"/>
    </source>
</evidence>
<keyword evidence="2" id="KW-1185">Reference proteome</keyword>
<dbReference type="AlphaFoldDB" id="A0A0C3DHZ2"/>
<evidence type="ECO:0000313" key="2">
    <source>
        <dbReference type="Proteomes" id="UP000053989"/>
    </source>
</evidence>
<dbReference type="InParanoid" id="A0A0C3DHZ2"/>
<proteinExistence type="predicted"/>
<dbReference type="EMBL" id="KN822124">
    <property type="protein sequence ID" value="KIM55979.1"/>
    <property type="molecule type" value="Genomic_DNA"/>
</dbReference>
<reference evidence="1 2" key="1">
    <citation type="submission" date="2014-04" db="EMBL/GenBank/DDBJ databases">
        <authorList>
            <consortium name="DOE Joint Genome Institute"/>
            <person name="Kuo A."/>
            <person name="Kohler A."/>
            <person name="Nagy L.G."/>
            <person name="Floudas D."/>
            <person name="Copeland A."/>
            <person name="Barry K.W."/>
            <person name="Cichocki N."/>
            <person name="Veneault-Fourrey C."/>
            <person name="LaButti K."/>
            <person name="Lindquist E.A."/>
            <person name="Lipzen A."/>
            <person name="Lundell T."/>
            <person name="Morin E."/>
            <person name="Murat C."/>
            <person name="Sun H."/>
            <person name="Tunlid A."/>
            <person name="Henrissat B."/>
            <person name="Grigoriev I.V."/>
            <person name="Hibbett D.S."/>
            <person name="Martin F."/>
            <person name="Nordberg H.P."/>
            <person name="Cantor M.N."/>
            <person name="Hua S.X."/>
        </authorList>
    </citation>
    <scope>NUCLEOTIDE SEQUENCE [LARGE SCALE GENOMIC DNA]</scope>
    <source>
        <strain evidence="1 2">Foug A</strain>
    </source>
</reference>
<dbReference type="HOGENOM" id="CLU_2706280_0_0_1"/>
<accession>A0A0C3DHZ2</accession>
<name>A0A0C3DHZ2_9AGAM</name>
<gene>
    <name evidence="1" type="ORF">SCLCIDRAFT_1220629</name>
</gene>
<sequence length="73" mass="7913">MCPPRRHAVFVAVRVCGALASVSAVVPASYYRAISGGCAVFWAVYVGTVTNHDFEMSLFHRHPAFSSANRDVV</sequence>
<organism evidence="1 2">
    <name type="scientific">Scleroderma citrinum Foug A</name>
    <dbReference type="NCBI Taxonomy" id="1036808"/>
    <lineage>
        <taxon>Eukaryota</taxon>
        <taxon>Fungi</taxon>
        <taxon>Dikarya</taxon>
        <taxon>Basidiomycota</taxon>
        <taxon>Agaricomycotina</taxon>
        <taxon>Agaricomycetes</taxon>
        <taxon>Agaricomycetidae</taxon>
        <taxon>Boletales</taxon>
        <taxon>Sclerodermatineae</taxon>
        <taxon>Sclerodermataceae</taxon>
        <taxon>Scleroderma</taxon>
    </lineage>
</organism>
<reference evidence="2" key="2">
    <citation type="submission" date="2015-01" db="EMBL/GenBank/DDBJ databases">
        <title>Evolutionary Origins and Diversification of the Mycorrhizal Mutualists.</title>
        <authorList>
            <consortium name="DOE Joint Genome Institute"/>
            <consortium name="Mycorrhizal Genomics Consortium"/>
            <person name="Kohler A."/>
            <person name="Kuo A."/>
            <person name="Nagy L.G."/>
            <person name="Floudas D."/>
            <person name="Copeland A."/>
            <person name="Barry K.W."/>
            <person name="Cichocki N."/>
            <person name="Veneault-Fourrey C."/>
            <person name="LaButti K."/>
            <person name="Lindquist E.A."/>
            <person name="Lipzen A."/>
            <person name="Lundell T."/>
            <person name="Morin E."/>
            <person name="Murat C."/>
            <person name="Riley R."/>
            <person name="Ohm R."/>
            <person name="Sun H."/>
            <person name="Tunlid A."/>
            <person name="Henrissat B."/>
            <person name="Grigoriev I.V."/>
            <person name="Hibbett D.S."/>
            <person name="Martin F."/>
        </authorList>
    </citation>
    <scope>NUCLEOTIDE SEQUENCE [LARGE SCALE GENOMIC DNA]</scope>
    <source>
        <strain evidence="2">Foug A</strain>
    </source>
</reference>
<protein>
    <submittedName>
        <fullName evidence="1">Uncharacterized protein</fullName>
    </submittedName>
</protein>